<keyword evidence="1" id="KW-1133">Transmembrane helix</keyword>
<feature type="transmembrane region" description="Helical" evidence="1">
    <location>
        <begin position="12"/>
        <end position="40"/>
    </location>
</feature>
<dbReference type="Proteomes" id="UP000321306">
    <property type="component" value="Unassembled WGS sequence"/>
</dbReference>
<keyword evidence="1" id="KW-0472">Membrane</keyword>
<name>A0A511MZN9_DEIC1</name>
<protein>
    <submittedName>
        <fullName evidence="2">Uncharacterized protein</fullName>
    </submittedName>
</protein>
<dbReference type="EMBL" id="BJXB01000006">
    <property type="protein sequence ID" value="GEM46090.1"/>
    <property type="molecule type" value="Genomic_DNA"/>
</dbReference>
<evidence type="ECO:0000313" key="3">
    <source>
        <dbReference type="Proteomes" id="UP000321306"/>
    </source>
</evidence>
<evidence type="ECO:0000313" key="2">
    <source>
        <dbReference type="EMBL" id="GEM46090.1"/>
    </source>
</evidence>
<comment type="caution">
    <text evidence="2">The sequence shown here is derived from an EMBL/GenBank/DDBJ whole genome shotgun (WGS) entry which is preliminary data.</text>
</comment>
<keyword evidence="1" id="KW-0812">Transmembrane</keyword>
<dbReference type="AlphaFoldDB" id="A0A511MZN9"/>
<keyword evidence="3" id="KW-1185">Reference proteome</keyword>
<proteinExistence type="predicted"/>
<reference evidence="2 3" key="1">
    <citation type="submission" date="2019-07" db="EMBL/GenBank/DDBJ databases">
        <title>Whole genome shotgun sequence of Deinococcus cellulosilyticus NBRC 106333.</title>
        <authorList>
            <person name="Hosoyama A."/>
            <person name="Uohara A."/>
            <person name="Ohji S."/>
            <person name="Ichikawa N."/>
        </authorList>
    </citation>
    <scope>NUCLEOTIDE SEQUENCE [LARGE SCALE GENOMIC DNA]</scope>
    <source>
        <strain evidence="2 3">NBRC 106333</strain>
    </source>
</reference>
<dbReference type="RefSeq" id="WP_146883908.1">
    <property type="nucleotide sequence ID" value="NZ_BJXB01000006.1"/>
</dbReference>
<sequence length="76" mass="8238">MKPFVVGLLLGLISMLSYLMGLMAGLVVAVLVLLGYLLFLVIRKVGQGVDEVWMGLIPGAMLGFGLRYLWISVLQA</sequence>
<evidence type="ECO:0000256" key="1">
    <source>
        <dbReference type="SAM" id="Phobius"/>
    </source>
</evidence>
<organism evidence="2 3">
    <name type="scientific">Deinococcus cellulosilyticus (strain DSM 18568 / NBRC 106333 / KACC 11606 / 5516J-15)</name>
    <dbReference type="NCBI Taxonomy" id="1223518"/>
    <lineage>
        <taxon>Bacteria</taxon>
        <taxon>Thermotogati</taxon>
        <taxon>Deinococcota</taxon>
        <taxon>Deinococci</taxon>
        <taxon>Deinococcales</taxon>
        <taxon>Deinococcaceae</taxon>
        <taxon>Deinococcus</taxon>
    </lineage>
</organism>
<feature type="transmembrane region" description="Helical" evidence="1">
    <location>
        <begin position="52"/>
        <end position="71"/>
    </location>
</feature>
<accession>A0A511MZN9</accession>
<gene>
    <name evidence="2" type="ORF">DC3_17250</name>
</gene>